<keyword evidence="4 6" id="KW-1133">Transmembrane helix</keyword>
<feature type="transmembrane region" description="Helical" evidence="6">
    <location>
        <begin position="87"/>
        <end position="107"/>
    </location>
</feature>
<keyword evidence="8" id="KW-1185">Reference proteome</keyword>
<evidence type="ECO:0000256" key="1">
    <source>
        <dbReference type="ARBA" id="ARBA00004141"/>
    </source>
</evidence>
<organism evidence="7 8">
    <name type="scientific">Thorsellia kenyensis</name>
    <dbReference type="NCBI Taxonomy" id="1549888"/>
    <lineage>
        <taxon>Bacteria</taxon>
        <taxon>Pseudomonadati</taxon>
        <taxon>Pseudomonadota</taxon>
        <taxon>Gammaproteobacteria</taxon>
        <taxon>Enterobacterales</taxon>
        <taxon>Thorselliaceae</taxon>
        <taxon>Thorsellia</taxon>
    </lineage>
</organism>
<evidence type="ECO:0000313" key="8">
    <source>
        <dbReference type="Proteomes" id="UP001589758"/>
    </source>
</evidence>
<dbReference type="RefSeq" id="WP_385877616.1">
    <property type="nucleotide sequence ID" value="NZ_JBHLXE010000103.1"/>
</dbReference>
<dbReference type="CDD" id="cd16914">
    <property type="entry name" value="EcfT"/>
    <property type="match status" value="1"/>
</dbReference>
<dbReference type="InterPro" id="IPR003339">
    <property type="entry name" value="ABC/ECF_trnsptr_transmembrane"/>
</dbReference>
<evidence type="ECO:0000256" key="4">
    <source>
        <dbReference type="ARBA" id="ARBA00022989"/>
    </source>
</evidence>
<evidence type="ECO:0000256" key="2">
    <source>
        <dbReference type="ARBA" id="ARBA00008564"/>
    </source>
</evidence>
<dbReference type="PANTHER" id="PTHR33514:SF13">
    <property type="entry name" value="PROTEIN ABCI12, CHLOROPLASTIC"/>
    <property type="match status" value="1"/>
</dbReference>
<evidence type="ECO:0000256" key="3">
    <source>
        <dbReference type="ARBA" id="ARBA00022692"/>
    </source>
</evidence>
<feature type="transmembrane region" description="Helical" evidence="6">
    <location>
        <begin position="21"/>
        <end position="52"/>
    </location>
</feature>
<keyword evidence="5 6" id="KW-0472">Membrane</keyword>
<comment type="subcellular location">
    <subcellularLocation>
        <location evidence="1">Membrane</location>
        <topology evidence="1">Multi-pass membrane protein</topology>
    </subcellularLocation>
</comment>
<dbReference type="PANTHER" id="PTHR33514">
    <property type="entry name" value="PROTEIN ABCI12, CHLOROPLASTIC"/>
    <property type="match status" value="1"/>
</dbReference>
<evidence type="ECO:0000256" key="6">
    <source>
        <dbReference type="SAM" id="Phobius"/>
    </source>
</evidence>
<sequence length="206" mass="23679">MISVYYDGQSFLHKLPAWFKLLLLFFITTLMFVIPNMSLVLGLLVSITLLYYFSSLPYSQLRKLIKVSFLLLLMIFCFNAYTHGFMLALVIVLRLFVVILFSSMISLTTRMTEMMDVITNILTPLSCFGINVSKISLCMLLTIRFIPMLYEIAHQVREAQCSRGVEHHPFALIIPICIRVFKQADELTQALDARGFESISSNKKNR</sequence>
<evidence type="ECO:0000256" key="5">
    <source>
        <dbReference type="ARBA" id="ARBA00023136"/>
    </source>
</evidence>
<keyword evidence="3 6" id="KW-0812">Transmembrane</keyword>
<comment type="similarity">
    <text evidence="2">Belongs to the CbiQ family.</text>
</comment>
<protein>
    <submittedName>
        <fullName evidence="7">Energy-coupling factor transporter transmembrane component T family protein</fullName>
    </submittedName>
</protein>
<accession>A0ABV6CBZ0</accession>
<dbReference type="Proteomes" id="UP001589758">
    <property type="component" value="Unassembled WGS sequence"/>
</dbReference>
<reference evidence="7 8" key="1">
    <citation type="submission" date="2024-09" db="EMBL/GenBank/DDBJ databases">
        <authorList>
            <person name="Sun Q."/>
            <person name="Mori K."/>
        </authorList>
    </citation>
    <scope>NUCLEOTIDE SEQUENCE [LARGE SCALE GENOMIC DNA]</scope>
    <source>
        <strain evidence="7 8">CCM 8545</strain>
    </source>
</reference>
<gene>
    <name evidence="7" type="ORF">ACFFIT_10470</name>
</gene>
<proteinExistence type="inferred from homology"/>
<dbReference type="Pfam" id="PF02361">
    <property type="entry name" value="CbiQ"/>
    <property type="match status" value="1"/>
</dbReference>
<evidence type="ECO:0000313" key="7">
    <source>
        <dbReference type="EMBL" id="MFC0180497.1"/>
    </source>
</evidence>
<dbReference type="EMBL" id="JBHLXE010000103">
    <property type="protein sequence ID" value="MFC0180497.1"/>
    <property type="molecule type" value="Genomic_DNA"/>
</dbReference>
<comment type="caution">
    <text evidence="7">The sequence shown here is derived from an EMBL/GenBank/DDBJ whole genome shotgun (WGS) entry which is preliminary data.</text>
</comment>
<name>A0ABV6CBZ0_9GAMM</name>